<evidence type="ECO:0000313" key="1">
    <source>
        <dbReference type="EMBL" id="CAA2100506.1"/>
    </source>
</evidence>
<dbReference type="EMBL" id="LR743504">
    <property type="protein sequence ID" value="CAA2100506.1"/>
    <property type="molecule type" value="Genomic_DNA"/>
</dbReference>
<protein>
    <submittedName>
        <fullName evidence="1">Uncharacterized protein</fullName>
    </submittedName>
</protein>
<accession>A0A679IN42</accession>
<name>A0A679IN42_9HYPH</name>
<dbReference type="AlphaFoldDB" id="A0A679IN42"/>
<reference evidence="1" key="1">
    <citation type="submission" date="2019-12" db="EMBL/GenBank/DDBJ databases">
        <authorList>
            <person name="Cremers G."/>
        </authorList>
    </citation>
    <scope>NUCLEOTIDE SEQUENCE</scope>
    <source>
        <strain evidence="1">Mbul1</strain>
    </source>
</reference>
<proteinExistence type="predicted"/>
<gene>
    <name evidence="1" type="ORF">MBUL_00704</name>
</gene>
<organism evidence="1">
    <name type="scientific">Methylobacterium bullatum</name>
    <dbReference type="NCBI Taxonomy" id="570505"/>
    <lineage>
        <taxon>Bacteria</taxon>
        <taxon>Pseudomonadati</taxon>
        <taxon>Pseudomonadota</taxon>
        <taxon>Alphaproteobacteria</taxon>
        <taxon>Hyphomicrobiales</taxon>
        <taxon>Methylobacteriaceae</taxon>
        <taxon>Methylobacterium</taxon>
    </lineage>
</organism>
<sequence length="113" mass="11750">MPVESWMNPEDTAALAAEATTLIDAVLAHLPEADRAAFWASIRKCYNTPYNDPKPRALPVRDVMEATATAPHVAASIADLSTVGVAVAEPPKVEVAMGAILAGSTFGAEAHPA</sequence>